<keyword evidence="3" id="KW-0378">Hydrolase</keyword>
<dbReference type="EMBL" id="BJON01000006">
    <property type="protein sequence ID" value="GED68099.1"/>
    <property type="molecule type" value="Genomic_DNA"/>
</dbReference>
<evidence type="ECO:0000313" key="7">
    <source>
        <dbReference type="Proteomes" id="UP000319578"/>
    </source>
</evidence>
<proteinExistence type="predicted"/>
<comment type="caution">
    <text evidence="6">The sequence shown here is derived from an EMBL/GenBank/DDBJ whole genome shotgun (WGS) entry which is preliminary data.</text>
</comment>
<keyword evidence="4" id="KW-0961">Cell wall biogenesis/degradation</keyword>
<evidence type="ECO:0000256" key="3">
    <source>
        <dbReference type="ARBA" id="ARBA00022801"/>
    </source>
</evidence>
<dbReference type="PANTHER" id="PTHR30417:SF1">
    <property type="entry name" value="N-ACETYLMURAMOYL-L-ALANINE AMIDASE AMID"/>
    <property type="match status" value="1"/>
</dbReference>
<dbReference type="EC" id="3.5.1.28" evidence="2"/>
<evidence type="ECO:0000256" key="4">
    <source>
        <dbReference type="ARBA" id="ARBA00023316"/>
    </source>
</evidence>
<dbReference type="Pfam" id="PF01510">
    <property type="entry name" value="Amidase_2"/>
    <property type="match status" value="1"/>
</dbReference>
<evidence type="ECO:0000256" key="2">
    <source>
        <dbReference type="ARBA" id="ARBA00011901"/>
    </source>
</evidence>
<accession>A0ABQ0TK44</accession>
<reference evidence="6 7" key="1">
    <citation type="submission" date="2019-06" db="EMBL/GenBank/DDBJ databases">
        <title>Whole genome shotgun sequence of Brevibacillus reuszeri NBRC 15719.</title>
        <authorList>
            <person name="Hosoyama A."/>
            <person name="Uohara A."/>
            <person name="Ohji S."/>
            <person name="Ichikawa N."/>
        </authorList>
    </citation>
    <scope>NUCLEOTIDE SEQUENCE [LARGE SCALE GENOMIC DNA]</scope>
    <source>
        <strain evidence="6 7">NBRC 15719</strain>
    </source>
</reference>
<dbReference type="SMART" id="SM00644">
    <property type="entry name" value="Ami_2"/>
    <property type="match status" value="1"/>
</dbReference>
<gene>
    <name evidence="6" type="ORF">BRE01_18010</name>
</gene>
<comment type="catalytic activity">
    <reaction evidence="1">
        <text>Hydrolyzes the link between N-acetylmuramoyl residues and L-amino acid residues in certain cell-wall glycopeptides.</text>
        <dbReference type="EC" id="3.5.1.28"/>
    </reaction>
</comment>
<dbReference type="InterPro" id="IPR036505">
    <property type="entry name" value="Amidase/PGRP_sf"/>
</dbReference>
<evidence type="ECO:0000259" key="5">
    <source>
        <dbReference type="SMART" id="SM00644"/>
    </source>
</evidence>
<dbReference type="PANTHER" id="PTHR30417">
    <property type="entry name" value="N-ACETYLMURAMOYL-L-ALANINE AMIDASE AMID"/>
    <property type="match status" value="1"/>
</dbReference>
<protein>
    <recommendedName>
        <fullName evidence="2">N-acetylmuramoyl-L-alanine amidase</fullName>
        <ecNumber evidence="2">3.5.1.28</ecNumber>
    </recommendedName>
</protein>
<dbReference type="SUPFAM" id="SSF55846">
    <property type="entry name" value="N-acetylmuramoyl-L-alanine amidase-like"/>
    <property type="match status" value="1"/>
</dbReference>
<dbReference type="Gene3D" id="3.40.80.10">
    <property type="entry name" value="Peptidoglycan recognition protein-like"/>
    <property type="match status" value="1"/>
</dbReference>
<keyword evidence="7" id="KW-1185">Reference proteome</keyword>
<evidence type="ECO:0000313" key="6">
    <source>
        <dbReference type="EMBL" id="GED68099.1"/>
    </source>
</evidence>
<dbReference type="InterPro" id="IPR002502">
    <property type="entry name" value="Amidase_domain"/>
</dbReference>
<dbReference type="Proteomes" id="UP000319578">
    <property type="component" value="Unassembled WGS sequence"/>
</dbReference>
<dbReference type="RefSeq" id="WP_084765535.1">
    <property type="nucleotide sequence ID" value="NZ_BJON01000006.1"/>
</dbReference>
<sequence>MVPIQPYLLPINPFSRPGKKLRAVKGIVMHYTASPGAPALNISRYFASLANQNPNDGVEDRYASAHYSVDDLSIYQNVPTDELAYHCGSTTYTKEALTRLGSYPNDSTIGIEMCIDKKGEITEKTFQQAVNLVSMLCKQFHLTSLDIWTHKGVVGWKDCPLPWVQNPNEFERFKKAVEGQLSAKAKPSYPKIKAVVGRDLPAIIVDQATHIIWTCLPLLNIKHEYKGNGLFLIHDRLVQGVVYEGDTYLPWGQISPPDITPFQISGGWMFVYKP</sequence>
<evidence type="ECO:0000256" key="1">
    <source>
        <dbReference type="ARBA" id="ARBA00001561"/>
    </source>
</evidence>
<organism evidence="6 7">
    <name type="scientific">Brevibacillus reuszeri</name>
    <dbReference type="NCBI Taxonomy" id="54915"/>
    <lineage>
        <taxon>Bacteria</taxon>
        <taxon>Bacillati</taxon>
        <taxon>Bacillota</taxon>
        <taxon>Bacilli</taxon>
        <taxon>Bacillales</taxon>
        <taxon>Paenibacillaceae</taxon>
        <taxon>Brevibacillus</taxon>
    </lineage>
</organism>
<feature type="domain" description="N-acetylmuramoyl-L-alanine amidase" evidence="5">
    <location>
        <begin position="12"/>
        <end position="161"/>
    </location>
</feature>
<dbReference type="CDD" id="cd06583">
    <property type="entry name" value="PGRP"/>
    <property type="match status" value="1"/>
</dbReference>
<dbReference type="InterPro" id="IPR051206">
    <property type="entry name" value="NAMLAA_amidase_2"/>
</dbReference>
<name>A0ABQ0TK44_9BACL</name>